<evidence type="ECO:0000313" key="5">
    <source>
        <dbReference type="EMBL" id="MCS4038075.1"/>
    </source>
</evidence>
<keyword evidence="1" id="KW-0639">Primosome</keyword>
<dbReference type="GO" id="GO:0016787">
    <property type="term" value="F:hydrolase activity"/>
    <property type="evidence" value="ECO:0007669"/>
    <property type="project" value="UniProtKB-KW"/>
</dbReference>
<dbReference type="SMART" id="SM00382">
    <property type="entry name" value="AAA"/>
    <property type="match status" value="1"/>
</dbReference>
<gene>
    <name evidence="5" type="ORF">GGQ01_003165</name>
</gene>
<dbReference type="GO" id="GO:0005829">
    <property type="term" value="C:cytosol"/>
    <property type="evidence" value="ECO:0007669"/>
    <property type="project" value="TreeGrafter"/>
</dbReference>
<dbReference type="GO" id="GO:0006269">
    <property type="term" value="P:DNA replication, synthesis of primer"/>
    <property type="evidence" value="ECO:0007669"/>
    <property type="project" value="UniProtKB-KW"/>
</dbReference>
<dbReference type="InterPro" id="IPR003593">
    <property type="entry name" value="AAA+_ATPase"/>
</dbReference>
<evidence type="ECO:0000313" key="6">
    <source>
        <dbReference type="Proteomes" id="UP001155040"/>
    </source>
</evidence>
<dbReference type="EMBL" id="JANUBF010000036">
    <property type="protein sequence ID" value="MCS4038075.1"/>
    <property type="molecule type" value="Genomic_DNA"/>
</dbReference>
<dbReference type="RefSeq" id="WP_259091321.1">
    <property type="nucleotide sequence ID" value="NZ_JANTZY010000031.1"/>
</dbReference>
<keyword evidence="5" id="KW-0547">Nucleotide-binding</keyword>
<organism evidence="5 6">
    <name type="scientific">Salinibacter ruber</name>
    <dbReference type="NCBI Taxonomy" id="146919"/>
    <lineage>
        <taxon>Bacteria</taxon>
        <taxon>Pseudomonadati</taxon>
        <taxon>Rhodothermota</taxon>
        <taxon>Rhodothermia</taxon>
        <taxon>Rhodothermales</taxon>
        <taxon>Salinibacteraceae</taxon>
        <taxon>Salinibacter</taxon>
    </lineage>
</organism>
<dbReference type="SUPFAM" id="SSF52540">
    <property type="entry name" value="P-loop containing nucleoside triphosphate hydrolases"/>
    <property type="match status" value="1"/>
</dbReference>
<dbReference type="GO" id="GO:0005524">
    <property type="term" value="F:ATP binding"/>
    <property type="evidence" value="ECO:0007669"/>
    <property type="project" value="InterPro"/>
</dbReference>
<keyword evidence="5" id="KW-0347">Helicase</keyword>
<dbReference type="AlphaFoldDB" id="A0A9X2UPF0"/>
<comment type="caution">
    <text evidence="5">The sequence shown here is derived from an EMBL/GenBank/DDBJ whole genome shotgun (WGS) entry which is preliminary data.</text>
</comment>
<dbReference type="Proteomes" id="UP001155040">
    <property type="component" value="Unassembled WGS sequence"/>
</dbReference>
<keyword evidence="5" id="KW-0067">ATP-binding</keyword>
<dbReference type="Pfam" id="PF03796">
    <property type="entry name" value="DnaB_C"/>
    <property type="match status" value="1"/>
</dbReference>
<dbReference type="PANTHER" id="PTHR30153">
    <property type="entry name" value="REPLICATIVE DNA HELICASE DNAB"/>
    <property type="match status" value="1"/>
</dbReference>
<dbReference type="InterPro" id="IPR007694">
    <property type="entry name" value="DNA_helicase_DnaB-like_C"/>
</dbReference>
<dbReference type="GO" id="GO:0003678">
    <property type="term" value="F:DNA helicase activity"/>
    <property type="evidence" value="ECO:0007669"/>
    <property type="project" value="UniProtKB-EC"/>
</dbReference>
<dbReference type="InterPro" id="IPR027417">
    <property type="entry name" value="P-loop_NTPase"/>
</dbReference>
<reference evidence="5" key="1">
    <citation type="submission" date="2022-08" db="EMBL/GenBank/DDBJ databases">
        <title>Genomic Encyclopedia of Type Strains, Phase V (KMG-V): Genome sequencing to study the core and pangenomes of soil and plant-associated prokaryotes.</title>
        <authorList>
            <person name="Whitman W."/>
        </authorList>
    </citation>
    <scope>NUCLEOTIDE SEQUENCE</scope>
    <source>
        <strain evidence="5">SP3012</strain>
    </source>
</reference>
<dbReference type="Gene3D" id="3.40.50.300">
    <property type="entry name" value="P-loop containing nucleotide triphosphate hydrolases"/>
    <property type="match status" value="1"/>
</dbReference>
<feature type="region of interest" description="Disordered" evidence="3">
    <location>
        <begin position="55"/>
        <end position="74"/>
    </location>
</feature>
<sequence>MGKFNLSDEYVDPELERKFLALLSRDPDTYWELEPQEELFEEYPHDFGARKEAIESGAEPPGVPDERESVEDPEQAIETLRELRQRRELASIQEAIGKRLDDREDAASAILKDLEEEAAEIRAELQSGDAGTLQPNADVVSEVLDDAEKAREHYQATGDPIRGVKTGIGKLDEITGGLQEGLTILSGGPGIGKTTLALQIGADAADEGVPVLYVTFENSPRQLVLKGMGRVSGINPKGVRRGTVPVEKTQDAARKWKEKAEQLAFIEGRSKLSIGEIRGKARRMMAQCEADRCCVVVDYLQLYAKAANELDGADGLRERVERMGQRLRELGMQLRSPVVAIASQSRSANYSGGGSADLDTLKESGDLEYSADVVAILTEPDTRQATPPAAPVDLTVAKNRNGKTGRVEMIFRPDKGTMLPESKHDPPRGDGVPTADNPAF</sequence>
<evidence type="ECO:0000256" key="3">
    <source>
        <dbReference type="SAM" id="MobiDB-lite"/>
    </source>
</evidence>
<accession>A0A9X2UPF0</accession>
<keyword evidence="5" id="KW-0378">Hydrolase</keyword>
<keyword evidence="2" id="KW-0175">Coiled coil</keyword>
<protein>
    <submittedName>
        <fullName evidence="5">Replicative DNA helicase</fullName>
        <ecNumber evidence="5">3.6.4.12</ecNumber>
    </submittedName>
</protein>
<feature type="region of interest" description="Disordered" evidence="3">
    <location>
        <begin position="412"/>
        <end position="440"/>
    </location>
</feature>
<name>A0A9X2UPF0_9BACT</name>
<evidence type="ECO:0000256" key="2">
    <source>
        <dbReference type="SAM" id="Coils"/>
    </source>
</evidence>
<dbReference type="EC" id="3.6.4.12" evidence="5"/>
<evidence type="ECO:0000256" key="1">
    <source>
        <dbReference type="ARBA" id="ARBA00022515"/>
    </source>
</evidence>
<dbReference type="PROSITE" id="PS51199">
    <property type="entry name" value="SF4_HELICASE"/>
    <property type="match status" value="1"/>
</dbReference>
<dbReference type="PANTHER" id="PTHR30153:SF2">
    <property type="entry name" value="REPLICATIVE DNA HELICASE"/>
    <property type="match status" value="1"/>
</dbReference>
<evidence type="ECO:0000259" key="4">
    <source>
        <dbReference type="PROSITE" id="PS51199"/>
    </source>
</evidence>
<dbReference type="GO" id="GO:1990077">
    <property type="term" value="C:primosome complex"/>
    <property type="evidence" value="ECO:0007669"/>
    <property type="project" value="UniProtKB-KW"/>
</dbReference>
<feature type="domain" description="SF4 helicase" evidence="4">
    <location>
        <begin position="157"/>
        <end position="425"/>
    </location>
</feature>
<feature type="coiled-coil region" evidence="2">
    <location>
        <begin position="104"/>
        <end position="131"/>
    </location>
</feature>
<proteinExistence type="predicted"/>
<feature type="compositionally biased region" description="Basic and acidic residues" evidence="3">
    <location>
        <begin position="412"/>
        <end position="428"/>
    </location>
</feature>